<dbReference type="CDD" id="cd13602">
    <property type="entry name" value="PBP2_TRAP_BpDctp6_7"/>
    <property type="match status" value="1"/>
</dbReference>
<dbReference type="Pfam" id="PF03480">
    <property type="entry name" value="DctP"/>
    <property type="match status" value="1"/>
</dbReference>
<evidence type="ECO:0000313" key="2">
    <source>
        <dbReference type="EMBL" id="CUS55177.1"/>
    </source>
</evidence>
<reference evidence="2" key="1">
    <citation type="submission" date="2015-10" db="EMBL/GenBank/DDBJ databases">
        <authorList>
            <person name="Gilbert D.G."/>
        </authorList>
    </citation>
    <scope>NUCLEOTIDE SEQUENCE</scope>
</reference>
<dbReference type="InterPro" id="IPR018389">
    <property type="entry name" value="DctP_fam"/>
</dbReference>
<dbReference type="GO" id="GO:0055085">
    <property type="term" value="P:transmembrane transport"/>
    <property type="evidence" value="ECO:0007669"/>
    <property type="project" value="InterPro"/>
</dbReference>
<sequence>MFRKIFRTVTAIIVGGLISLPTIAGTTWDMPIVWPDGNFHVKNARVFAEEVNKATGGKVTINIHPGGSLGFKGPEMLTVMRDGLVPIGEMLLNQQVGEAPLMGLEATPYLSSGYSDLAKLHKHWLPRIQEVAEKYNQKFLYIVPWPRQYVYTKVPASSVADLKGIKIRTYNRSTTGMFNRIGMTSVQLPWGEVVPSLAAGTIDAVTTSASSGVDGKFWEFLKYMYPTSHVWSSNVVSVNLDAWNSLTPLTRTAIEGVAKRLQPQFWDVSKAEDAAKVKILTDNGVIVGEVTASMLKDMQENTAPMLAETIESIGDPAGQIIDAYKNELK</sequence>
<proteinExistence type="predicted"/>
<keyword evidence="1" id="KW-0732">Signal</keyword>
<protein>
    <recommendedName>
        <fullName evidence="3">TRAP-type C4-dicarboxylate transport system, periplasmic component</fullName>
    </recommendedName>
</protein>
<dbReference type="SUPFAM" id="SSF53850">
    <property type="entry name" value="Periplasmic binding protein-like II"/>
    <property type="match status" value="1"/>
</dbReference>
<dbReference type="Gene3D" id="3.40.190.170">
    <property type="entry name" value="Bacterial extracellular solute-binding protein, family 7"/>
    <property type="match status" value="1"/>
</dbReference>
<dbReference type="PANTHER" id="PTHR33376">
    <property type="match status" value="1"/>
</dbReference>
<evidence type="ECO:0000256" key="1">
    <source>
        <dbReference type="ARBA" id="ARBA00022729"/>
    </source>
</evidence>
<dbReference type="AlphaFoldDB" id="A0A160TXC2"/>
<evidence type="ECO:0008006" key="3">
    <source>
        <dbReference type="Google" id="ProtNLM"/>
    </source>
</evidence>
<gene>
    <name evidence="2" type="ORF">MGWOODY_XGa2245</name>
</gene>
<dbReference type="NCBIfam" id="NF037995">
    <property type="entry name" value="TRAP_S1"/>
    <property type="match status" value="1"/>
</dbReference>
<dbReference type="InterPro" id="IPR038404">
    <property type="entry name" value="TRAP_DctP_sf"/>
</dbReference>
<name>A0A160TXC2_9ZZZZ</name>
<accession>A0A160TXC2</accession>
<dbReference type="EMBL" id="CZRL01000120">
    <property type="protein sequence ID" value="CUS55177.1"/>
    <property type="molecule type" value="Genomic_DNA"/>
</dbReference>
<organism evidence="2">
    <name type="scientific">hydrothermal vent metagenome</name>
    <dbReference type="NCBI Taxonomy" id="652676"/>
    <lineage>
        <taxon>unclassified sequences</taxon>
        <taxon>metagenomes</taxon>
        <taxon>ecological metagenomes</taxon>
    </lineage>
</organism>
<dbReference type="PANTHER" id="PTHR33376:SF4">
    <property type="entry name" value="SIALIC ACID-BINDING PERIPLASMIC PROTEIN SIAP"/>
    <property type="match status" value="1"/>
</dbReference>